<name>A0A0U4CIK7_LETCA</name>
<dbReference type="Pfam" id="PF02201">
    <property type="entry name" value="SWIB"/>
    <property type="match status" value="1"/>
</dbReference>
<reference evidence="6" key="1">
    <citation type="journal article" date="2016" name="Genes Dev.">
        <title>The p53-Mdm2 interaction and the E3 ligase activity of Mdm2/Mdm4 are conserved from lampreys to humans.</title>
        <authorList>
            <person name="Coffill C.R."/>
            <person name="Lee A.P."/>
            <person name="Siau J.W."/>
            <person name="Chee S.M."/>
            <person name="Joseph T.L."/>
            <person name="Tan Y.S."/>
            <person name="Madhumalar A."/>
            <person name="Tay B.H."/>
            <person name="Brenner S."/>
            <person name="Verma C.S."/>
            <person name="Ghadessy F.J."/>
            <person name="Venkatesh B."/>
            <person name="Lane D.P."/>
        </authorList>
    </citation>
    <scope>NUCLEOTIDE SEQUENCE</scope>
</reference>
<protein>
    <submittedName>
        <fullName evidence="6">Mdm4 protein</fullName>
    </submittedName>
</protein>
<feature type="compositionally biased region" description="Acidic residues" evidence="4">
    <location>
        <begin position="153"/>
        <end position="162"/>
    </location>
</feature>
<feature type="domain" description="DM2" evidence="5">
    <location>
        <begin position="21"/>
        <end position="104"/>
    </location>
</feature>
<dbReference type="PANTHER" id="PTHR46858:SF5">
    <property type="entry name" value="E3 UBIQUITIN-PROTEIN LIGASE APD1-RELATED"/>
    <property type="match status" value="1"/>
</dbReference>
<evidence type="ECO:0000256" key="3">
    <source>
        <dbReference type="ARBA" id="ARBA00022833"/>
    </source>
</evidence>
<dbReference type="InterPro" id="IPR036885">
    <property type="entry name" value="SWIB_MDM2_dom_sf"/>
</dbReference>
<evidence type="ECO:0000313" key="6">
    <source>
        <dbReference type="EMBL" id="ALX00010.1"/>
    </source>
</evidence>
<dbReference type="InterPro" id="IPR013083">
    <property type="entry name" value="Znf_RING/FYVE/PHD"/>
</dbReference>
<dbReference type="EMBL" id="KT960982">
    <property type="protein sequence ID" value="ALX00010.1"/>
    <property type="molecule type" value="mRNA"/>
</dbReference>
<evidence type="ECO:0000256" key="2">
    <source>
        <dbReference type="ARBA" id="ARBA00022771"/>
    </source>
</evidence>
<keyword evidence="1" id="KW-0479">Metal-binding</keyword>
<dbReference type="InterPro" id="IPR003121">
    <property type="entry name" value="SWIB_MDM2_domain"/>
</dbReference>
<dbReference type="CDD" id="cd10566">
    <property type="entry name" value="MDM2_like"/>
    <property type="match status" value="1"/>
</dbReference>
<dbReference type="AlphaFoldDB" id="A0A0U4CIK7"/>
<dbReference type="SUPFAM" id="SSF47592">
    <property type="entry name" value="SWIB/MDM2 domain"/>
    <property type="match status" value="1"/>
</dbReference>
<keyword evidence="3" id="KW-0862">Zinc</keyword>
<feature type="region of interest" description="Disordered" evidence="4">
    <location>
        <begin position="111"/>
        <end position="212"/>
    </location>
</feature>
<dbReference type="Gene3D" id="3.30.40.10">
    <property type="entry name" value="Zinc/RING finger domain, C3HC4 (zinc finger)"/>
    <property type="match status" value="1"/>
</dbReference>
<sequence length="280" mass="29134">MMSGSPSISMSSASGVCEEALAVRPVPLLLRLLRSVGATGDTFTLPQVFHHLGGYIKTKQLYDKRRLHIVHCKGDPLGELFGVESFSLKEPSSSPKSLGALLAKALGRAATDRRKGGARPRQDHAAGAVKGSSLATADGDKRQEPQRRGGDGHEEEEEEGVDDDVKTKTSSDAVSAAPSAPASSDRDVSSSGSSSDSSSDSSSGSSSSGSSSSSSDANAACLACLVCLVCQHRPRSCTLVHGETGHLVTCCACAKKLKRRNEPCPACGRPVHAVVRTYLL</sequence>
<dbReference type="Gene3D" id="1.10.245.10">
    <property type="entry name" value="SWIB/MDM2 domain"/>
    <property type="match status" value="1"/>
</dbReference>
<dbReference type="GO" id="GO:0051726">
    <property type="term" value="P:regulation of cell cycle"/>
    <property type="evidence" value="ECO:0007669"/>
    <property type="project" value="InterPro"/>
</dbReference>
<proteinExistence type="evidence at transcript level"/>
<accession>A0A0U4CIK7</accession>
<dbReference type="GO" id="GO:0043066">
    <property type="term" value="P:negative regulation of apoptotic process"/>
    <property type="evidence" value="ECO:0007669"/>
    <property type="project" value="InterPro"/>
</dbReference>
<keyword evidence="2" id="KW-0863">Zinc-finger</keyword>
<evidence type="ECO:0000259" key="5">
    <source>
        <dbReference type="PROSITE" id="PS51925"/>
    </source>
</evidence>
<evidence type="ECO:0000256" key="1">
    <source>
        <dbReference type="ARBA" id="ARBA00022723"/>
    </source>
</evidence>
<dbReference type="InterPro" id="IPR016495">
    <property type="entry name" value="p53_neg-reg_MDM_2/4"/>
</dbReference>
<dbReference type="GO" id="GO:0010468">
    <property type="term" value="P:regulation of gene expression"/>
    <property type="evidence" value="ECO:0007669"/>
    <property type="project" value="TreeGrafter"/>
</dbReference>
<dbReference type="GO" id="GO:0016567">
    <property type="term" value="P:protein ubiquitination"/>
    <property type="evidence" value="ECO:0007669"/>
    <property type="project" value="TreeGrafter"/>
</dbReference>
<evidence type="ECO:0000256" key="4">
    <source>
        <dbReference type="SAM" id="MobiDB-lite"/>
    </source>
</evidence>
<feature type="compositionally biased region" description="Basic and acidic residues" evidence="4">
    <location>
        <begin position="138"/>
        <end position="152"/>
    </location>
</feature>
<dbReference type="GO" id="GO:0008270">
    <property type="term" value="F:zinc ion binding"/>
    <property type="evidence" value="ECO:0007669"/>
    <property type="project" value="UniProtKB-KW"/>
</dbReference>
<feature type="compositionally biased region" description="Basic and acidic residues" evidence="4">
    <location>
        <begin position="111"/>
        <end position="124"/>
    </location>
</feature>
<dbReference type="PANTHER" id="PTHR46858">
    <property type="entry name" value="OS05G0521000 PROTEIN"/>
    <property type="match status" value="1"/>
</dbReference>
<dbReference type="PROSITE" id="PS51925">
    <property type="entry name" value="SWIB_MDM2"/>
    <property type="match status" value="1"/>
</dbReference>
<dbReference type="GO" id="GO:0061630">
    <property type="term" value="F:ubiquitin protein ligase activity"/>
    <property type="evidence" value="ECO:0007669"/>
    <property type="project" value="TreeGrafter"/>
</dbReference>
<dbReference type="GO" id="GO:0005634">
    <property type="term" value="C:nucleus"/>
    <property type="evidence" value="ECO:0007669"/>
    <property type="project" value="InterPro"/>
</dbReference>
<dbReference type="GO" id="GO:0002039">
    <property type="term" value="F:p53 binding"/>
    <property type="evidence" value="ECO:0007669"/>
    <property type="project" value="TreeGrafter"/>
</dbReference>
<feature type="compositionally biased region" description="Low complexity" evidence="4">
    <location>
        <begin position="170"/>
        <end position="212"/>
    </location>
</feature>
<dbReference type="PIRSF" id="PIRSF006748">
    <property type="entry name" value="p53_MDM_2/4"/>
    <property type="match status" value="1"/>
</dbReference>
<organism evidence="6">
    <name type="scientific">Lethenteron camtschaticum</name>
    <name type="common">Japanese lamprey</name>
    <name type="synonym">Lampetra japonica</name>
    <dbReference type="NCBI Taxonomy" id="980415"/>
    <lineage>
        <taxon>Eukaryota</taxon>
        <taxon>Metazoa</taxon>
        <taxon>Chordata</taxon>
        <taxon>Craniata</taxon>
        <taxon>Vertebrata</taxon>
        <taxon>Cyclostomata</taxon>
        <taxon>Hyperoartia</taxon>
        <taxon>Petromyzontiformes</taxon>
        <taxon>Petromyzontidae</taxon>
        <taxon>Lethenteron</taxon>
    </lineage>
</organism>